<comment type="similarity">
    <text evidence="1">Belongs to the protein-tyrosine phosphatase family. Non-receptor class CDC14 subfamily.</text>
</comment>
<feature type="domain" description="Dual specificity/tyrosine protein phosphatase N-terminal" evidence="5">
    <location>
        <begin position="9"/>
        <end position="149"/>
    </location>
</feature>
<dbReference type="RefSeq" id="XP_019853452.1">
    <property type="nucleotide sequence ID" value="XM_019997893.1"/>
</dbReference>
<dbReference type="CDD" id="cd17657">
    <property type="entry name" value="CDC14_N"/>
    <property type="match status" value="1"/>
</dbReference>
<dbReference type="Gene3D" id="3.90.190.10">
    <property type="entry name" value="Protein tyrosine phosphatase superfamily"/>
    <property type="match status" value="2"/>
</dbReference>
<dbReference type="EnsemblMetazoa" id="XM_019997893.1">
    <property type="protein sequence ID" value="XP_019853452.1"/>
    <property type="gene ID" value="LOC100639110"/>
</dbReference>
<dbReference type="GeneID" id="100639110"/>
<reference evidence="6" key="2">
    <citation type="submission" date="2024-06" db="UniProtKB">
        <authorList>
            <consortium name="EnsemblMetazoa"/>
        </authorList>
    </citation>
    <scope>IDENTIFICATION</scope>
</reference>
<sequence>MASENNICEFIEDRLYFATLRSRPRNSSSCHYFSSDDEYVYENFYLDFGPHNLATLFRYCQRLHKKLKSQSLARKKIIHYTSYDSRRRANAAYLIGCYVIIYHKKTPDEAFRPLAAAQNPPFQPFRDAAMGPCTYNLTLQHCFQAVHKALQFGFLDFSQFNVEEYEHYERVENGDLNWIVPGKFLAFAGPHNKSRIEQGYPLHAPEFYFPYFRHYKVSTIVRLNKRLYDAQRFIDGGFDHKDLFFVDGSTPSDTIVNFGYCRVFALFEVVDLSLSLSPSVCVCVCVCVCGIYQLEVGDLAYICIDWYEWHPDLLTPAYYLIINGFFPLSLCLCLSLSLSLRKQALLWAMGDLERAKYERSRVGGDMSIKGQLSKLEYELKMDKEKAEMIKMDQEDQIRSGLEKFVMSDIDVLPGYDDHTHHHTHHHHHPAMTQGDHLNQIKHKRIAISSGGGGSTTMGVTGHVKPMSTREVVSTHGVASRTRSHVMDQSKVSHHSLVTLPVSPSAQPNLMRGRMPHSYMAQSQLPGVRGSSSSSVQPTVVIRAPTNLRATSRVTHGHPPIAVATGGRRS</sequence>
<dbReference type="Proteomes" id="UP000007879">
    <property type="component" value="Unassembled WGS sequence"/>
</dbReference>
<dbReference type="InterPro" id="IPR029260">
    <property type="entry name" value="DSPn"/>
</dbReference>
<protein>
    <recommendedName>
        <fullName evidence="2">protein-tyrosine-phosphatase</fullName>
        <ecNumber evidence="2">3.1.3.48</ecNumber>
    </recommendedName>
</protein>
<keyword evidence="3" id="KW-0378">Hydrolase</keyword>
<dbReference type="EC" id="3.1.3.48" evidence="2"/>
<evidence type="ECO:0000256" key="1">
    <source>
        <dbReference type="ARBA" id="ARBA00007315"/>
    </source>
</evidence>
<accession>A0AAN0J9N1</accession>
<evidence type="ECO:0000313" key="6">
    <source>
        <dbReference type="EnsemblMetazoa" id="XP_019853452.1"/>
    </source>
</evidence>
<organism evidence="6 7">
    <name type="scientific">Amphimedon queenslandica</name>
    <name type="common">Sponge</name>
    <dbReference type="NCBI Taxonomy" id="400682"/>
    <lineage>
        <taxon>Eukaryota</taxon>
        <taxon>Metazoa</taxon>
        <taxon>Porifera</taxon>
        <taxon>Demospongiae</taxon>
        <taxon>Heteroscleromorpha</taxon>
        <taxon>Haplosclerida</taxon>
        <taxon>Niphatidae</taxon>
        <taxon>Amphimedon</taxon>
    </lineage>
</organism>
<dbReference type="KEGG" id="aqu:100639110"/>
<dbReference type="GO" id="GO:0004725">
    <property type="term" value="F:protein tyrosine phosphatase activity"/>
    <property type="evidence" value="ECO:0007669"/>
    <property type="project" value="UniProtKB-EC"/>
</dbReference>
<reference evidence="7" key="1">
    <citation type="journal article" date="2010" name="Nature">
        <title>The Amphimedon queenslandica genome and the evolution of animal complexity.</title>
        <authorList>
            <person name="Srivastava M."/>
            <person name="Simakov O."/>
            <person name="Chapman J."/>
            <person name="Fahey B."/>
            <person name="Gauthier M.E."/>
            <person name="Mitros T."/>
            <person name="Richards G.S."/>
            <person name="Conaco C."/>
            <person name="Dacre M."/>
            <person name="Hellsten U."/>
            <person name="Larroux C."/>
            <person name="Putnam N.H."/>
            <person name="Stanke M."/>
            <person name="Adamska M."/>
            <person name="Darling A."/>
            <person name="Degnan S.M."/>
            <person name="Oakley T.H."/>
            <person name="Plachetzki D.C."/>
            <person name="Zhai Y."/>
            <person name="Adamski M."/>
            <person name="Calcino A."/>
            <person name="Cummins S.F."/>
            <person name="Goodstein D.M."/>
            <person name="Harris C."/>
            <person name="Jackson D.J."/>
            <person name="Leys S.P."/>
            <person name="Shu S."/>
            <person name="Woodcroft B.J."/>
            <person name="Vervoort M."/>
            <person name="Kosik K.S."/>
            <person name="Manning G."/>
            <person name="Degnan B.M."/>
            <person name="Rokhsar D.S."/>
        </authorList>
    </citation>
    <scope>NUCLEOTIDE SEQUENCE [LARGE SCALE GENOMIC DNA]</scope>
</reference>
<name>A0AAN0J9N1_AMPQE</name>
<dbReference type="Pfam" id="PF14671">
    <property type="entry name" value="DSPn"/>
    <property type="match status" value="1"/>
</dbReference>
<dbReference type="InterPro" id="IPR029021">
    <property type="entry name" value="Prot-tyrosine_phosphatase-like"/>
</dbReference>
<evidence type="ECO:0000256" key="3">
    <source>
        <dbReference type="ARBA" id="ARBA00022801"/>
    </source>
</evidence>
<keyword evidence="7" id="KW-1185">Reference proteome</keyword>
<evidence type="ECO:0000259" key="5">
    <source>
        <dbReference type="Pfam" id="PF14671"/>
    </source>
</evidence>
<keyword evidence="4" id="KW-0904">Protein phosphatase</keyword>
<dbReference type="InterPro" id="IPR050561">
    <property type="entry name" value="PTP"/>
</dbReference>
<proteinExistence type="inferred from homology"/>
<dbReference type="PANTHER" id="PTHR23339">
    <property type="entry name" value="TYROSINE SPECIFIC PROTEIN PHOSPHATASE AND DUAL SPECIFICITY PROTEIN PHOSPHATASE"/>
    <property type="match status" value="1"/>
</dbReference>
<dbReference type="SUPFAM" id="SSF52799">
    <property type="entry name" value="(Phosphotyrosine protein) phosphatases II"/>
    <property type="match status" value="2"/>
</dbReference>
<evidence type="ECO:0000256" key="4">
    <source>
        <dbReference type="ARBA" id="ARBA00022912"/>
    </source>
</evidence>
<dbReference type="FunFam" id="3.90.190.10:FF:000006">
    <property type="entry name" value="Dual specificity protein phosphatase CDC14B"/>
    <property type="match status" value="1"/>
</dbReference>
<dbReference type="AlphaFoldDB" id="A0AAN0J9N1"/>
<evidence type="ECO:0000256" key="2">
    <source>
        <dbReference type="ARBA" id="ARBA00013064"/>
    </source>
</evidence>
<evidence type="ECO:0000313" key="7">
    <source>
        <dbReference type="Proteomes" id="UP000007879"/>
    </source>
</evidence>